<keyword evidence="1" id="KW-0812">Transmembrane</keyword>
<reference evidence="2 3" key="1">
    <citation type="submission" date="2022-08" db="EMBL/GenBank/DDBJ databases">
        <title>Reclassification of Massilia species as members of the genera Telluria, Duganella, Pseudoduganella, Mokoshia gen. nov. and Zemynaea gen. nov. using orthogonal and non-orthogonal genome-based approaches.</title>
        <authorList>
            <person name="Bowman J.P."/>
        </authorList>
    </citation>
    <scope>NUCLEOTIDE SEQUENCE [LARGE SCALE GENOMIC DNA]</scope>
    <source>
        <strain evidence="2 3">JCM 31607</strain>
    </source>
</reference>
<dbReference type="EMBL" id="JANUGV010000001">
    <property type="protein sequence ID" value="MCS0607892.1"/>
    <property type="molecule type" value="Genomic_DNA"/>
</dbReference>
<comment type="caution">
    <text evidence="2">The sequence shown here is derived from an EMBL/GenBank/DDBJ whole genome shotgun (WGS) entry which is preliminary data.</text>
</comment>
<proteinExistence type="predicted"/>
<protein>
    <submittedName>
        <fullName evidence="2">Uncharacterized protein</fullName>
    </submittedName>
</protein>
<organism evidence="2 3">
    <name type="scientific">Massilia solisilvae</name>
    <dbReference type="NCBI Taxonomy" id="1811225"/>
    <lineage>
        <taxon>Bacteria</taxon>
        <taxon>Pseudomonadati</taxon>
        <taxon>Pseudomonadota</taxon>
        <taxon>Betaproteobacteria</taxon>
        <taxon>Burkholderiales</taxon>
        <taxon>Oxalobacteraceae</taxon>
        <taxon>Telluria group</taxon>
        <taxon>Massilia</taxon>
    </lineage>
</organism>
<evidence type="ECO:0000256" key="1">
    <source>
        <dbReference type="SAM" id="Phobius"/>
    </source>
</evidence>
<dbReference type="RefSeq" id="WP_258855574.1">
    <property type="nucleotide sequence ID" value="NZ_JANUGV010000001.1"/>
</dbReference>
<keyword evidence="3" id="KW-1185">Reference proteome</keyword>
<gene>
    <name evidence="2" type="ORF">NX773_06925</name>
</gene>
<keyword evidence="1" id="KW-1133">Transmembrane helix</keyword>
<sequence>MTQRRILAAILLVMVFDGFLDATYTWRGGSQPLAWSAPLTLVVSFLTFVWYRRDSDQYGYRRSLGLNIAIILLTPVAMPYYLLRSRPSGQKLRALLKCVGFAVLIVLSAALGMVLSGHPL</sequence>
<evidence type="ECO:0000313" key="3">
    <source>
        <dbReference type="Proteomes" id="UP001205861"/>
    </source>
</evidence>
<feature type="transmembrane region" description="Helical" evidence="1">
    <location>
        <begin position="94"/>
        <end position="115"/>
    </location>
</feature>
<dbReference type="Proteomes" id="UP001205861">
    <property type="component" value="Unassembled WGS sequence"/>
</dbReference>
<accession>A0ABT2BHA1</accession>
<name>A0ABT2BHA1_9BURK</name>
<keyword evidence="1" id="KW-0472">Membrane</keyword>
<evidence type="ECO:0000313" key="2">
    <source>
        <dbReference type="EMBL" id="MCS0607892.1"/>
    </source>
</evidence>
<feature type="transmembrane region" description="Helical" evidence="1">
    <location>
        <begin position="63"/>
        <end position="82"/>
    </location>
</feature>
<feature type="transmembrane region" description="Helical" evidence="1">
    <location>
        <begin position="32"/>
        <end position="51"/>
    </location>
</feature>